<reference evidence="2" key="1">
    <citation type="journal article" date="2012" name="Nat. Biotechnol.">
        <title>Reference genome sequence of the model plant Setaria.</title>
        <authorList>
            <person name="Bennetzen J.L."/>
            <person name="Schmutz J."/>
            <person name="Wang H."/>
            <person name="Percifield R."/>
            <person name="Hawkins J."/>
            <person name="Pontaroli A.C."/>
            <person name="Estep M."/>
            <person name="Feng L."/>
            <person name="Vaughn J.N."/>
            <person name="Grimwood J."/>
            <person name="Jenkins J."/>
            <person name="Barry K."/>
            <person name="Lindquist E."/>
            <person name="Hellsten U."/>
            <person name="Deshpande S."/>
            <person name="Wang X."/>
            <person name="Wu X."/>
            <person name="Mitros T."/>
            <person name="Triplett J."/>
            <person name="Yang X."/>
            <person name="Ye C.Y."/>
            <person name="Mauro-Herrera M."/>
            <person name="Wang L."/>
            <person name="Li P."/>
            <person name="Sharma M."/>
            <person name="Sharma R."/>
            <person name="Ronald P.C."/>
            <person name="Panaud O."/>
            <person name="Kellogg E.A."/>
            <person name="Brutnell T.P."/>
            <person name="Doust A.N."/>
            <person name="Tuskan G.A."/>
            <person name="Rokhsar D."/>
            <person name="Devos K.M."/>
        </authorList>
    </citation>
    <scope>NUCLEOTIDE SEQUENCE [LARGE SCALE GENOMIC DNA]</scope>
    <source>
        <strain evidence="2">Yugu1</strain>
    </source>
</reference>
<name>A0A368QCC3_SETIT</name>
<dbReference type="GO" id="GO:0003676">
    <property type="term" value="F:nucleic acid binding"/>
    <property type="evidence" value="ECO:0007669"/>
    <property type="project" value="InterPro"/>
</dbReference>
<dbReference type="STRING" id="4555.A0A368QCC3"/>
<feature type="domain" description="RNase H type-1" evidence="1">
    <location>
        <begin position="64"/>
        <end position="137"/>
    </location>
</feature>
<dbReference type="Gene3D" id="3.30.420.10">
    <property type="entry name" value="Ribonuclease H-like superfamily/Ribonuclease H"/>
    <property type="match status" value="1"/>
</dbReference>
<organism evidence="2">
    <name type="scientific">Setaria italica</name>
    <name type="common">Foxtail millet</name>
    <name type="synonym">Panicum italicum</name>
    <dbReference type="NCBI Taxonomy" id="4555"/>
    <lineage>
        <taxon>Eukaryota</taxon>
        <taxon>Viridiplantae</taxon>
        <taxon>Streptophyta</taxon>
        <taxon>Embryophyta</taxon>
        <taxon>Tracheophyta</taxon>
        <taxon>Spermatophyta</taxon>
        <taxon>Magnoliopsida</taxon>
        <taxon>Liliopsida</taxon>
        <taxon>Poales</taxon>
        <taxon>Poaceae</taxon>
        <taxon>PACMAD clade</taxon>
        <taxon>Panicoideae</taxon>
        <taxon>Panicodae</taxon>
        <taxon>Paniceae</taxon>
        <taxon>Cenchrinae</taxon>
        <taxon>Setaria</taxon>
    </lineage>
</organism>
<dbReference type="InterPro" id="IPR002156">
    <property type="entry name" value="RNaseH_domain"/>
</dbReference>
<dbReference type="InterPro" id="IPR044730">
    <property type="entry name" value="RNase_H-like_dom_plant"/>
</dbReference>
<dbReference type="Pfam" id="PF13456">
    <property type="entry name" value="RVT_3"/>
    <property type="match status" value="1"/>
</dbReference>
<dbReference type="AlphaFoldDB" id="A0A368QCC3"/>
<evidence type="ECO:0000259" key="1">
    <source>
        <dbReference type="Pfam" id="PF13456"/>
    </source>
</evidence>
<dbReference type="EMBL" id="CM003530">
    <property type="protein sequence ID" value="RCV15635.1"/>
    <property type="molecule type" value="Genomic_DNA"/>
</dbReference>
<accession>A0A368QCC3</accession>
<dbReference type="PANTHER" id="PTHR47074:SF73">
    <property type="entry name" value="OS04G0448401 PROTEIN"/>
    <property type="match status" value="1"/>
</dbReference>
<dbReference type="PANTHER" id="PTHR47074">
    <property type="entry name" value="BNAC02G40300D PROTEIN"/>
    <property type="match status" value="1"/>
</dbReference>
<sequence length="139" mass="15065">MGGPRNDVRNSEIKVCPKSLVKEIQVYVDMIMMHCLKPIHPLRCATQNQSQKWVPPPAGLVCVNVDASVSSSSSSSACGVVIRDHKGMCLAACCQSFHGVTIPEIAEALALRSAANLARMEGFNKLVFQSDCLTLIKKH</sequence>
<dbReference type="InterPro" id="IPR052929">
    <property type="entry name" value="RNase_H-like_EbsB-rel"/>
</dbReference>
<dbReference type="OrthoDB" id="663515at2759"/>
<protein>
    <recommendedName>
        <fullName evidence="1">RNase H type-1 domain-containing protein</fullName>
    </recommendedName>
</protein>
<reference evidence="2" key="2">
    <citation type="submission" date="2015-07" db="EMBL/GenBank/DDBJ databases">
        <authorList>
            <person name="Noorani M."/>
        </authorList>
    </citation>
    <scope>NUCLEOTIDE SEQUENCE</scope>
    <source>
        <strain evidence="2">Yugu1</strain>
    </source>
</reference>
<dbReference type="InterPro" id="IPR036397">
    <property type="entry name" value="RNaseH_sf"/>
</dbReference>
<proteinExistence type="predicted"/>
<dbReference type="GO" id="GO:0004523">
    <property type="term" value="F:RNA-DNA hybrid ribonuclease activity"/>
    <property type="evidence" value="ECO:0007669"/>
    <property type="project" value="InterPro"/>
</dbReference>
<dbReference type="CDD" id="cd06222">
    <property type="entry name" value="RNase_H_like"/>
    <property type="match status" value="1"/>
</dbReference>
<evidence type="ECO:0000313" key="2">
    <source>
        <dbReference type="EMBL" id="RCV15635.1"/>
    </source>
</evidence>
<gene>
    <name evidence="2" type="ORF">SETIT_3G072900v2</name>
</gene>